<feature type="compositionally biased region" description="Polar residues" evidence="1">
    <location>
        <begin position="294"/>
        <end position="311"/>
    </location>
</feature>
<protein>
    <recommendedName>
        <fullName evidence="2">Integrase catalytic domain-containing protein</fullName>
    </recommendedName>
</protein>
<dbReference type="GO" id="GO:0015074">
    <property type="term" value="P:DNA integration"/>
    <property type="evidence" value="ECO:0007669"/>
    <property type="project" value="InterPro"/>
</dbReference>
<dbReference type="SUPFAM" id="SSF53098">
    <property type="entry name" value="Ribonuclease H-like"/>
    <property type="match status" value="1"/>
</dbReference>
<accession>A0AA88XRE5</accession>
<keyword evidence="4" id="KW-1185">Reference proteome</keyword>
<dbReference type="InterPro" id="IPR012337">
    <property type="entry name" value="RNaseH-like_sf"/>
</dbReference>
<dbReference type="InterPro" id="IPR036397">
    <property type="entry name" value="RNaseH_sf"/>
</dbReference>
<feature type="region of interest" description="Disordered" evidence="1">
    <location>
        <begin position="244"/>
        <end position="311"/>
    </location>
</feature>
<feature type="region of interest" description="Disordered" evidence="1">
    <location>
        <begin position="362"/>
        <end position="389"/>
    </location>
</feature>
<dbReference type="EMBL" id="VSWD01000010">
    <property type="protein sequence ID" value="KAK3090348.1"/>
    <property type="molecule type" value="Genomic_DNA"/>
</dbReference>
<proteinExistence type="predicted"/>
<dbReference type="Proteomes" id="UP001186944">
    <property type="component" value="Unassembled WGS sequence"/>
</dbReference>
<evidence type="ECO:0000313" key="4">
    <source>
        <dbReference type="Proteomes" id="UP001186944"/>
    </source>
</evidence>
<organism evidence="3 4">
    <name type="scientific">Pinctada imbricata</name>
    <name type="common">Atlantic pearl-oyster</name>
    <name type="synonym">Pinctada martensii</name>
    <dbReference type="NCBI Taxonomy" id="66713"/>
    <lineage>
        <taxon>Eukaryota</taxon>
        <taxon>Metazoa</taxon>
        <taxon>Spiralia</taxon>
        <taxon>Lophotrochozoa</taxon>
        <taxon>Mollusca</taxon>
        <taxon>Bivalvia</taxon>
        <taxon>Autobranchia</taxon>
        <taxon>Pteriomorphia</taxon>
        <taxon>Pterioida</taxon>
        <taxon>Pterioidea</taxon>
        <taxon>Pteriidae</taxon>
        <taxon>Pinctada</taxon>
    </lineage>
</organism>
<dbReference type="InterPro" id="IPR050951">
    <property type="entry name" value="Retrovirus_Pol_polyprotein"/>
</dbReference>
<dbReference type="GO" id="GO:0003676">
    <property type="term" value="F:nucleic acid binding"/>
    <property type="evidence" value="ECO:0007669"/>
    <property type="project" value="InterPro"/>
</dbReference>
<gene>
    <name evidence="3" type="ORF">FSP39_011094</name>
</gene>
<evidence type="ECO:0000256" key="1">
    <source>
        <dbReference type="SAM" id="MobiDB-lite"/>
    </source>
</evidence>
<feature type="domain" description="Integrase catalytic" evidence="2">
    <location>
        <begin position="1"/>
        <end position="84"/>
    </location>
</feature>
<dbReference type="Gene3D" id="3.30.420.10">
    <property type="entry name" value="Ribonuclease H-like superfamily/Ribonuclease H"/>
    <property type="match status" value="1"/>
</dbReference>
<sequence length="527" mass="61840">MSKLVQALCELFDVRRHYTSSYHPQTNAVCERMNSYIIQTLRTYCSKDQNNWTKYLTPVLMAYRRTPATESTRVSPFFALFGQEMRLPIDTALIPKPSLTRGHQLFLSDTIESMRLYHKIIQENSERAKQQNKEQYDRRAAPSTYRPGMKVWLFCSKVPTGISPKLHQKWTGPYTITQRGPNNTFELRRDLDNKILKSFVHSNRLKVYHDPSDRPEYLLDGYTDQDLDPEELHRHFPHLFNNTSQTTQARQTPTQQASDQQPNTHRTPQRQQPQSTQHVPQSQTTSTQNSPPSHNTQNTSQNQRTFDTNRTYNESEIDKILKFSWHKKKPSYLVKLKDKTRSLWIYGSSLPQHMTNEFHQNYNAQGKRRKKKATNPKFFNREPQQNTSVHNRPIVSNITLNRSYHQPFQVTTQVESIKWCKGQYFFLIHGKWLHSSKVYKEHMTSCIETIYKTFDSCANHRTVEQIHKMQHNKIGGYSHIIQMTIHNGIVFFLNRTPKGKLISAPAMECVPAQVFQFLRRIHALSNS</sequence>
<dbReference type="PANTHER" id="PTHR37984:SF5">
    <property type="entry name" value="PROTEIN NYNRIN-LIKE"/>
    <property type="match status" value="1"/>
</dbReference>
<feature type="compositionally biased region" description="Low complexity" evidence="1">
    <location>
        <begin position="244"/>
        <end position="293"/>
    </location>
</feature>
<dbReference type="PANTHER" id="PTHR37984">
    <property type="entry name" value="PROTEIN CBG26694"/>
    <property type="match status" value="1"/>
</dbReference>
<comment type="caution">
    <text evidence="3">The sequence shown here is derived from an EMBL/GenBank/DDBJ whole genome shotgun (WGS) entry which is preliminary data.</text>
</comment>
<dbReference type="AlphaFoldDB" id="A0AA88XRE5"/>
<dbReference type="PROSITE" id="PS50994">
    <property type="entry name" value="INTEGRASE"/>
    <property type="match status" value="1"/>
</dbReference>
<evidence type="ECO:0000259" key="2">
    <source>
        <dbReference type="PROSITE" id="PS50994"/>
    </source>
</evidence>
<reference evidence="3" key="1">
    <citation type="submission" date="2019-08" db="EMBL/GenBank/DDBJ databases">
        <title>The improved chromosome-level genome for the pearl oyster Pinctada fucata martensii using PacBio sequencing and Hi-C.</title>
        <authorList>
            <person name="Zheng Z."/>
        </authorList>
    </citation>
    <scope>NUCLEOTIDE SEQUENCE</scope>
    <source>
        <strain evidence="3">ZZ-2019</strain>
        <tissue evidence="3">Adductor muscle</tissue>
    </source>
</reference>
<name>A0AA88XRE5_PINIB</name>
<dbReference type="InterPro" id="IPR001584">
    <property type="entry name" value="Integrase_cat-core"/>
</dbReference>
<evidence type="ECO:0000313" key="3">
    <source>
        <dbReference type="EMBL" id="KAK3090348.1"/>
    </source>
</evidence>